<feature type="transmembrane region" description="Helical" evidence="8">
    <location>
        <begin position="268"/>
        <end position="287"/>
    </location>
</feature>
<dbReference type="NCBIfam" id="TIGR00836">
    <property type="entry name" value="amt"/>
    <property type="match status" value="1"/>
</dbReference>
<accession>A0ABR8S8A7</accession>
<keyword evidence="4 8" id="KW-0812">Transmembrane</keyword>
<dbReference type="InterPro" id="IPR001905">
    <property type="entry name" value="Ammonium_transpt"/>
</dbReference>
<evidence type="ECO:0000256" key="2">
    <source>
        <dbReference type="ARBA" id="ARBA00005887"/>
    </source>
</evidence>
<comment type="similarity">
    <text evidence="2 8">Belongs to the ammonia transporter channel (TC 1.A.11.2) family.</text>
</comment>
<evidence type="ECO:0000313" key="10">
    <source>
        <dbReference type="EMBL" id="MBD7959701.1"/>
    </source>
</evidence>
<dbReference type="Proteomes" id="UP000634919">
    <property type="component" value="Unassembled WGS sequence"/>
</dbReference>
<keyword evidence="3 8" id="KW-0813">Transport</keyword>
<feature type="domain" description="Ammonium transporter AmtB-like" evidence="9">
    <location>
        <begin position="42"/>
        <end position="434"/>
    </location>
</feature>
<dbReference type="InterPro" id="IPR024041">
    <property type="entry name" value="NH4_transpt_AmtB-like_dom"/>
</dbReference>
<feature type="transmembrane region" description="Helical" evidence="8">
    <location>
        <begin position="167"/>
        <end position="188"/>
    </location>
</feature>
<feature type="transmembrane region" description="Helical" evidence="8">
    <location>
        <begin position="236"/>
        <end position="256"/>
    </location>
</feature>
<name>A0ABR8S8A7_9BURK</name>
<evidence type="ECO:0000313" key="11">
    <source>
        <dbReference type="Proteomes" id="UP000634919"/>
    </source>
</evidence>
<feature type="transmembrane region" description="Helical" evidence="8">
    <location>
        <begin position="326"/>
        <end position="343"/>
    </location>
</feature>
<feature type="transmembrane region" description="Helical" evidence="8">
    <location>
        <begin position="76"/>
        <end position="98"/>
    </location>
</feature>
<evidence type="ECO:0000256" key="3">
    <source>
        <dbReference type="ARBA" id="ARBA00022448"/>
    </source>
</evidence>
<evidence type="ECO:0000256" key="6">
    <source>
        <dbReference type="ARBA" id="ARBA00023136"/>
    </source>
</evidence>
<dbReference type="Pfam" id="PF00909">
    <property type="entry name" value="Ammonium_transp"/>
    <property type="match status" value="1"/>
</dbReference>
<evidence type="ECO:0000259" key="9">
    <source>
        <dbReference type="Pfam" id="PF00909"/>
    </source>
</evidence>
<keyword evidence="5 8" id="KW-1133">Transmembrane helix</keyword>
<feature type="transmembrane region" description="Helical" evidence="8">
    <location>
        <begin position="299"/>
        <end position="320"/>
    </location>
</feature>
<sequence length="438" mass="46145">MDMKMHNTLGWMVLAAALMALPVRVQAQHMVGFDEIRGADTAWVLVSAALVLLMTLPGVALFYAGMVRGKNVLNTLAAVLGAACVVSVVWFAVGYSLAFTPGNRWLGGLERIWFAGLDYQLAAQQLSVSHMAAHIPEAAYALFQLTFAIITAALIVGAVVERMRFGALMLFMALWSLCVYVPVAHWVWEPGGWLARMGALDFAGGAVVHVNAGAAGLACACYLGKRTGYGREAFQPYNLGWTMLGACLLWVGWFGFNGGSALSADGRAALAMVVTHLAAAGGAIGWAAGEWMFRRRVSLLGLCSGLVAGLVAVTPAAGFVDMGSGLLIGAMAGLVCYWGATGFKRWLGADDSLDVFGVHGLGGMVGSILTGVFVSSTISGASGNLLAQTVAVVAVAVYSFVATCVLMWLTDRVTPVRVELHDEQQGLDITQHREHVGQ</sequence>
<keyword evidence="6 8" id="KW-0472">Membrane</keyword>
<evidence type="ECO:0000256" key="8">
    <source>
        <dbReference type="RuleBase" id="RU362002"/>
    </source>
</evidence>
<organism evidence="10 11">
    <name type="scientific">Comamonas avium</name>
    <dbReference type="NCBI Taxonomy" id="2762231"/>
    <lineage>
        <taxon>Bacteria</taxon>
        <taxon>Pseudomonadati</taxon>
        <taxon>Pseudomonadota</taxon>
        <taxon>Betaproteobacteria</taxon>
        <taxon>Burkholderiales</taxon>
        <taxon>Comamonadaceae</taxon>
        <taxon>Comamonas</taxon>
    </lineage>
</organism>
<proteinExistence type="inferred from homology"/>
<dbReference type="EMBL" id="JACSQK010000002">
    <property type="protein sequence ID" value="MBD7959701.1"/>
    <property type="molecule type" value="Genomic_DNA"/>
</dbReference>
<dbReference type="Gene3D" id="1.10.3430.10">
    <property type="entry name" value="Ammonium transporter AmtB like domains"/>
    <property type="match status" value="1"/>
</dbReference>
<evidence type="ECO:0000256" key="7">
    <source>
        <dbReference type="ARBA" id="ARBA00023177"/>
    </source>
</evidence>
<feature type="transmembrane region" description="Helical" evidence="8">
    <location>
        <begin position="355"/>
        <end position="374"/>
    </location>
</feature>
<gene>
    <name evidence="10" type="ORF">H9646_04330</name>
</gene>
<dbReference type="PANTHER" id="PTHR43029:SF10">
    <property type="entry name" value="AMMONIUM TRANSPORTER MEP2"/>
    <property type="match status" value="1"/>
</dbReference>
<evidence type="ECO:0000256" key="4">
    <source>
        <dbReference type="ARBA" id="ARBA00022692"/>
    </source>
</evidence>
<feature type="transmembrane region" description="Helical" evidence="8">
    <location>
        <begin position="43"/>
        <end position="64"/>
    </location>
</feature>
<comment type="caution">
    <text evidence="10">The sequence shown here is derived from an EMBL/GenBank/DDBJ whole genome shotgun (WGS) entry which is preliminary data.</text>
</comment>
<dbReference type="InterPro" id="IPR002229">
    <property type="entry name" value="RhesusRHD"/>
</dbReference>
<dbReference type="PANTHER" id="PTHR43029">
    <property type="entry name" value="AMMONIUM TRANSPORTER MEP2"/>
    <property type="match status" value="1"/>
</dbReference>
<keyword evidence="7 8" id="KW-0924">Ammonia transport</keyword>
<feature type="transmembrane region" description="Helical" evidence="8">
    <location>
        <begin position="386"/>
        <end position="409"/>
    </location>
</feature>
<keyword evidence="11" id="KW-1185">Reference proteome</keyword>
<evidence type="ECO:0000256" key="1">
    <source>
        <dbReference type="ARBA" id="ARBA00004141"/>
    </source>
</evidence>
<feature type="transmembrane region" description="Helical" evidence="8">
    <location>
        <begin position="138"/>
        <end position="160"/>
    </location>
</feature>
<evidence type="ECO:0000256" key="5">
    <source>
        <dbReference type="ARBA" id="ARBA00022989"/>
    </source>
</evidence>
<dbReference type="SUPFAM" id="SSF111352">
    <property type="entry name" value="Ammonium transporter"/>
    <property type="match status" value="1"/>
</dbReference>
<dbReference type="PRINTS" id="PR00342">
    <property type="entry name" value="RHESUSRHD"/>
</dbReference>
<protein>
    <recommendedName>
        <fullName evidence="8">Ammonium transporter</fullName>
    </recommendedName>
</protein>
<comment type="subcellular location">
    <subcellularLocation>
        <location evidence="8">Cell membrane</location>
        <topology evidence="8">Multi-pass membrane protein</topology>
    </subcellularLocation>
    <subcellularLocation>
        <location evidence="1">Membrane</location>
        <topology evidence="1">Multi-pass membrane protein</topology>
    </subcellularLocation>
</comment>
<feature type="transmembrane region" description="Helical" evidence="8">
    <location>
        <begin position="200"/>
        <end position="224"/>
    </location>
</feature>
<reference evidence="10 11" key="1">
    <citation type="submission" date="2020-08" db="EMBL/GenBank/DDBJ databases">
        <title>A Genomic Blueprint of the Chicken Gut Microbiome.</title>
        <authorList>
            <person name="Gilroy R."/>
            <person name="Ravi A."/>
            <person name="Getino M."/>
            <person name="Pursley I."/>
            <person name="Horton D.L."/>
            <person name="Alikhan N.-F."/>
            <person name="Baker D."/>
            <person name="Gharbi K."/>
            <person name="Hall N."/>
            <person name="Watson M."/>
            <person name="Adriaenssens E.M."/>
            <person name="Foster-Nyarko E."/>
            <person name="Jarju S."/>
            <person name="Secka A."/>
            <person name="Antonio M."/>
            <person name="Oren A."/>
            <person name="Chaudhuri R."/>
            <person name="La Ragione R.M."/>
            <person name="Hildebrand F."/>
            <person name="Pallen M.J."/>
        </authorList>
    </citation>
    <scope>NUCLEOTIDE SEQUENCE [LARGE SCALE GENOMIC DNA]</scope>
    <source>
        <strain evidence="10 11">Sa2CVA6</strain>
    </source>
</reference>
<dbReference type="InterPro" id="IPR029020">
    <property type="entry name" value="Ammonium/urea_transptr"/>
</dbReference>